<proteinExistence type="predicted"/>
<evidence type="ECO:0000256" key="1">
    <source>
        <dbReference type="SAM" id="Phobius"/>
    </source>
</evidence>
<keyword evidence="3" id="KW-1185">Reference proteome</keyword>
<feature type="transmembrane region" description="Helical" evidence="1">
    <location>
        <begin position="115"/>
        <end position="135"/>
    </location>
</feature>
<gene>
    <name evidence="4" type="primary">LOC110975509</name>
</gene>
<sequence>MKNFILFFLLLSCGTGIATALECYACRDCQPDFMDDRSGRVTETCPRDPRDRHDTLVRCSKHVEKDGKINRGCSTVTECTSRELISKCSDDTTGNSNIIETSCEICCDTNKCNSAAMVMANLTLSVFISLLLALYHV</sequence>
<evidence type="ECO:0000313" key="3">
    <source>
        <dbReference type="Proteomes" id="UP000694845"/>
    </source>
</evidence>
<dbReference type="GeneID" id="110975509"/>
<name>A0A8B7XU36_ACAPL</name>
<dbReference type="OrthoDB" id="6083863at2759"/>
<organism evidence="3 4">
    <name type="scientific">Acanthaster planci</name>
    <name type="common">Crown-of-thorns starfish</name>
    <dbReference type="NCBI Taxonomy" id="133434"/>
    <lineage>
        <taxon>Eukaryota</taxon>
        <taxon>Metazoa</taxon>
        <taxon>Echinodermata</taxon>
        <taxon>Eleutherozoa</taxon>
        <taxon>Asterozoa</taxon>
        <taxon>Asteroidea</taxon>
        <taxon>Valvatacea</taxon>
        <taxon>Valvatida</taxon>
        <taxon>Acanthasteridae</taxon>
        <taxon>Acanthaster</taxon>
    </lineage>
</organism>
<dbReference type="Proteomes" id="UP000694845">
    <property type="component" value="Unplaced"/>
</dbReference>
<dbReference type="KEGG" id="aplc:110975509"/>
<keyword evidence="1" id="KW-1133">Transmembrane helix</keyword>
<dbReference type="AlphaFoldDB" id="A0A8B7XU36"/>
<accession>A0A8B7XU36</accession>
<feature type="chain" id="PRO_5034335380" evidence="2">
    <location>
        <begin position="21"/>
        <end position="137"/>
    </location>
</feature>
<dbReference type="OMA" id="GKINRGC"/>
<keyword evidence="2" id="KW-0732">Signal</keyword>
<keyword evidence="1" id="KW-0472">Membrane</keyword>
<evidence type="ECO:0000256" key="2">
    <source>
        <dbReference type="SAM" id="SignalP"/>
    </source>
</evidence>
<reference evidence="4" key="1">
    <citation type="submission" date="2025-08" db="UniProtKB">
        <authorList>
            <consortium name="RefSeq"/>
        </authorList>
    </citation>
    <scope>IDENTIFICATION</scope>
</reference>
<protein>
    <submittedName>
        <fullName evidence="4">Uncharacterized protein LOC110975509</fullName>
    </submittedName>
</protein>
<evidence type="ECO:0000313" key="4">
    <source>
        <dbReference type="RefSeq" id="XP_022083747.1"/>
    </source>
</evidence>
<feature type="signal peptide" evidence="2">
    <location>
        <begin position="1"/>
        <end position="20"/>
    </location>
</feature>
<dbReference type="RefSeq" id="XP_022083747.1">
    <property type="nucleotide sequence ID" value="XM_022228055.1"/>
</dbReference>
<keyword evidence="1" id="KW-0812">Transmembrane</keyword>